<dbReference type="PRINTS" id="PR00039">
    <property type="entry name" value="HTHLYSR"/>
</dbReference>
<dbReference type="InterPro" id="IPR036390">
    <property type="entry name" value="WH_DNA-bd_sf"/>
</dbReference>
<dbReference type="AlphaFoldDB" id="A0A3S0S2S2"/>
<evidence type="ECO:0000313" key="6">
    <source>
        <dbReference type="EMBL" id="RUL79083.1"/>
    </source>
</evidence>
<evidence type="ECO:0000256" key="2">
    <source>
        <dbReference type="ARBA" id="ARBA00023015"/>
    </source>
</evidence>
<keyword evidence="2" id="KW-0805">Transcription regulation</keyword>
<protein>
    <submittedName>
        <fullName evidence="6">Transcriptional regulator CynR</fullName>
    </submittedName>
</protein>
<dbReference type="GO" id="GO:0003700">
    <property type="term" value="F:DNA-binding transcription factor activity"/>
    <property type="evidence" value="ECO:0007669"/>
    <property type="project" value="InterPro"/>
</dbReference>
<dbReference type="GO" id="GO:0032993">
    <property type="term" value="C:protein-DNA complex"/>
    <property type="evidence" value="ECO:0007669"/>
    <property type="project" value="TreeGrafter"/>
</dbReference>
<reference evidence="6 7" key="1">
    <citation type="submission" date="2018-12" db="EMBL/GenBank/DDBJ databases">
        <title>Dyella dinghuensis sp. nov. DHOA06 and Dyella choica sp. nov. 4M-K27, isolated from forest soil.</title>
        <authorList>
            <person name="Qiu L.-H."/>
            <person name="Gao Z.-H."/>
        </authorList>
    </citation>
    <scope>NUCLEOTIDE SEQUENCE [LARGE SCALE GENOMIC DNA]</scope>
    <source>
        <strain evidence="6 7">4M-K27</strain>
    </source>
</reference>
<evidence type="ECO:0000313" key="7">
    <source>
        <dbReference type="Proteomes" id="UP000274358"/>
    </source>
</evidence>
<name>A0A3S0S2S2_9GAMM</name>
<keyword evidence="4" id="KW-0804">Transcription</keyword>
<dbReference type="NCBIfam" id="NF008416">
    <property type="entry name" value="PRK11242.1"/>
    <property type="match status" value="1"/>
</dbReference>
<dbReference type="Pfam" id="PF03466">
    <property type="entry name" value="LysR_substrate"/>
    <property type="match status" value="1"/>
</dbReference>
<dbReference type="FunFam" id="1.10.10.10:FF:000001">
    <property type="entry name" value="LysR family transcriptional regulator"/>
    <property type="match status" value="1"/>
</dbReference>
<evidence type="ECO:0000259" key="5">
    <source>
        <dbReference type="PROSITE" id="PS50931"/>
    </source>
</evidence>
<evidence type="ECO:0000256" key="1">
    <source>
        <dbReference type="ARBA" id="ARBA00009437"/>
    </source>
</evidence>
<dbReference type="Pfam" id="PF00126">
    <property type="entry name" value="HTH_1"/>
    <property type="match status" value="1"/>
</dbReference>
<dbReference type="SUPFAM" id="SSF53850">
    <property type="entry name" value="Periplasmic binding protein-like II"/>
    <property type="match status" value="1"/>
</dbReference>
<dbReference type="InterPro" id="IPR000847">
    <property type="entry name" value="LysR_HTH_N"/>
</dbReference>
<dbReference type="Gene3D" id="3.40.190.290">
    <property type="match status" value="1"/>
</dbReference>
<dbReference type="InterPro" id="IPR036388">
    <property type="entry name" value="WH-like_DNA-bd_sf"/>
</dbReference>
<keyword evidence="3" id="KW-0238">DNA-binding</keyword>
<dbReference type="OrthoDB" id="9808620at2"/>
<dbReference type="PANTHER" id="PTHR30346:SF28">
    <property type="entry name" value="HTH-TYPE TRANSCRIPTIONAL REGULATOR CYNR"/>
    <property type="match status" value="1"/>
</dbReference>
<dbReference type="SUPFAM" id="SSF46785">
    <property type="entry name" value="Winged helix' DNA-binding domain"/>
    <property type="match status" value="1"/>
</dbReference>
<dbReference type="PANTHER" id="PTHR30346">
    <property type="entry name" value="TRANSCRIPTIONAL DUAL REGULATOR HCAR-RELATED"/>
    <property type="match status" value="1"/>
</dbReference>
<dbReference type="GO" id="GO:0003677">
    <property type="term" value="F:DNA binding"/>
    <property type="evidence" value="ECO:0007669"/>
    <property type="project" value="UniProtKB-KW"/>
</dbReference>
<accession>A0A3S0S2S2</accession>
<gene>
    <name evidence="6" type="primary">cynR</name>
    <name evidence="6" type="ORF">EKH80_03580</name>
</gene>
<evidence type="ECO:0000256" key="4">
    <source>
        <dbReference type="ARBA" id="ARBA00023163"/>
    </source>
</evidence>
<sequence>MLLRHIHYFLAVADHGGFTRAAAALHVSQPALSQQIKQLEETLGVPLFDRTGRTTRLTDAGQVYQDYARRALLDLQAGKRALHDVQDLSRGALRLGLTPTFTSYLMGPLVEAFHRRHPRIVLTVRELPQEKMEQLLSDDQLDVGIAFDEVRSPDIETQTLLVETLALVVGKAHPYAQKRTIGLQALNDESMVLLSAEFATREQIDRHCRQHGAQPRVAIEANSISAVVEIVRRTTLSTLLPADVAAQHSDLSAVALNPKLLERTAVLLQRKGAYHSAAHRAFVELALDSLTRKRRRRA</sequence>
<keyword evidence="7" id="KW-1185">Reference proteome</keyword>
<proteinExistence type="inferred from homology"/>
<dbReference type="EMBL" id="RYYV01000002">
    <property type="protein sequence ID" value="RUL79083.1"/>
    <property type="molecule type" value="Genomic_DNA"/>
</dbReference>
<dbReference type="Gene3D" id="1.10.10.10">
    <property type="entry name" value="Winged helix-like DNA-binding domain superfamily/Winged helix DNA-binding domain"/>
    <property type="match status" value="1"/>
</dbReference>
<dbReference type="Proteomes" id="UP000274358">
    <property type="component" value="Unassembled WGS sequence"/>
</dbReference>
<dbReference type="PROSITE" id="PS50931">
    <property type="entry name" value="HTH_LYSR"/>
    <property type="match status" value="1"/>
</dbReference>
<organism evidence="6 7">
    <name type="scientific">Dyella choica</name>
    <dbReference type="NCBI Taxonomy" id="1927959"/>
    <lineage>
        <taxon>Bacteria</taxon>
        <taxon>Pseudomonadati</taxon>
        <taxon>Pseudomonadota</taxon>
        <taxon>Gammaproteobacteria</taxon>
        <taxon>Lysobacterales</taxon>
        <taxon>Rhodanobacteraceae</taxon>
        <taxon>Dyella</taxon>
    </lineage>
</organism>
<feature type="domain" description="HTH lysR-type" evidence="5">
    <location>
        <begin position="1"/>
        <end position="58"/>
    </location>
</feature>
<comment type="caution">
    <text evidence="6">The sequence shown here is derived from an EMBL/GenBank/DDBJ whole genome shotgun (WGS) entry which is preliminary data.</text>
</comment>
<dbReference type="InterPro" id="IPR005119">
    <property type="entry name" value="LysR_subst-bd"/>
</dbReference>
<evidence type="ECO:0000256" key="3">
    <source>
        <dbReference type="ARBA" id="ARBA00023125"/>
    </source>
</evidence>
<comment type="similarity">
    <text evidence="1">Belongs to the LysR transcriptional regulatory family.</text>
</comment>